<dbReference type="PANTHER" id="PTHR42713">
    <property type="entry name" value="HISTIDINE KINASE-RELATED"/>
    <property type="match status" value="1"/>
</dbReference>
<dbReference type="GO" id="GO:0000160">
    <property type="term" value="P:phosphorelay signal transduction system"/>
    <property type="evidence" value="ECO:0007669"/>
    <property type="project" value="UniProtKB-KW"/>
</dbReference>
<dbReference type="InterPro" id="IPR011006">
    <property type="entry name" value="CheY-like_superfamily"/>
</dbReference>
<dbReference type="InterPro" id="IPR001789">
    <property type="entry name" value="Sig_transdc_resp-reg_receiver"/>
</dbReference>
<evidence type="ECO:0000256" key="5">
    <source>
        <dbReference type="ARBA" id="ARBA00023015"/>
    </source>
</evidence>
<dbReference type="InterPro" id="IPR018060">
    <property type="entry name" value="HTH_AraC"/>
</dbReference>
<organism evidence="11 12">
    <name type="scientific">Paenibacillus paeoniae</name>
    <dbReference type="NCBI Taxonomy" id="2292705"/>
    <lineage>
        <taxon>Bacteria</taxon>
        <taxon>Bacillati</taxon>
        <taxon>Bacillota</taxon>
        <taxon>Bacilli</taxon>
        <taxon>Bacillales</taxon>
        <taxon>Paenibacillaceae</taxon>
        <taxon>Paenibacillus</taxon>
    </lineage>
</organism>
<evidence type="ECO:0000256" key="6">
    <source>
        <dbReference type="ARBA" id="ARBA00023125"/>
    </source>
</evidence>
<dbReference type="RefSeq" id="WP_116042117.1">
    <property type="nucleotide sequence ID" value="NZ_QUBQ01000001.1"/>
</dbReference>
<keyword evidence="5" id="KW-0805">Transcription regulation</keyword>
<evidence type="ECO:0000259" key="9">
    <source>
        <dbReference type="PROSITE" id="PS01124"/>
    </source>
</evidence>
<dbReference type="SUPFAM" id="SSF46689">
    <property type="entry name" value="Homeodomain-like"/>
    <property type="match status" value="1"/>
</dbReference>
<name>A0A371PJ61_9BACL</name>
<dbReference type="EMBL" id="QUBQ01000001">
    <property type="protein sequence ID" value="REK75689.1"/>
    <property type="molecule type" value="Genomic_DNA"/>
</dbReference>
<dbReference type="Pfam" id="PF00072">
    <property type="entry name" value="Response_reg"/>
    <property type="match status" value="1"/>
</dbReference>
<dbReference type="Gene3D" id="1.10.10.60">
    <property type="entry name" value="Homeodomain-like"/>
    <property type="match status" value="2"/>
</dbReference>
<dbReference type="InterPro" id="IPR020449">
    <property type="entry name" value="Tscrpt_reg_AraC-type_HTH"/>
</dbReference>
<protein>
    <submittedName>
        <fullName evidence="11">Response regulator</fullName>
    </submittedName>
</protein>
<proteinExistence type="predicted"/>
<evidence type="ECO:0000256" key="1">
    <source>
        <dbReference type="ARBA" id="ARBA00004496"/>
    </source>
</evidence>
<evidence type="ECO:0000256" key="3">
    <source>
        <dbReference type="ARBA" id="ARBA00022553"/>
    </source>
</evidence>
<keyword evidence="2" id="KW-0963">Cytoplasm</keyword>
<dbReference type="GO" id="GO:0005737">
    <property type="term" value="C:cytoplasm"/>
    <property type="evidence" value="ECO:0007669"/>
    <property type="project" value="UniProtKB-SubCell"/>
</dbReference>
<feature type="domain" description="Response regulatory" evidence="10">
    <location>
        <begin position="2"/>
        <end position="119"/>
    </location>
</feature>
<dbReference type="SUPFAM" id="SSF52172">
    <property type="entry name" value="CheY-like"/>
    <property type="match status" value="1"/>
</dbReference>
<comment type="caution">
    <text evidence="11">The sequence shown here is derived from an EMBL/GenBank/DDBJ whole genome shotgun (WGS) entry which is preliminary data.</text>
</comment>
<dbReference type="InterPro" id="IPR051552">
    <property type="entry name" value="HptR"/>
</dbReference>
<comment type="subcellular location">
    <subcellularLocation>
        <location evidence="1">Cytoplasm</location>
    </subcellularLocation>
</comment>
<keyword evidence="7" id="KW-0804">Transcription</keyword>
<dbReference type="GO" id="GO:0043565">
    <property type="term" value="F:sequence-specific DNA binding"/>
    <property type="evidence" value="ECO:0007669"/>
    <property type="project" value="InterPro"/>
</dbReference>
<keyword evidence="6" id="KW-0238">DNA-binding</keyword>
<gene>
    <name evidence="11" type="ORF">DX130_00995</name>
</gene>
<evidence type="ECO:0000256" key="4">
    <source>
        <dbReference type="ARBA" id="ARBA00023012"/>
    </source>
</evidence>
<feature type="domain" description="HTH araC/xylS-type" evidence="9">
    <location>
        <begin position="246"/>
        <end position="346"/>
    </location>
</feature>
<dbReference type="InterPro" id="IPR009057">
    <property type="entry name" value="Homeodomain-like_sf"/>
</dbReference>
<dbReference type="PRINTS" id="PR00032">
    <property type="entry name" value="HTHARAC"/>
</dbReference>
<evidence type="ECO:0000256" key="2">
    <source>
        <dbReference type="ARBA" id="ARBA00022490"/>
    </source>
</evidence>
<accession>A0A371PJ61</accession>
<keyword evidence="4" id="KW-0902">Two-component regulatory system</keyword>
<dbReference type="PROSITE" id="PS01124">
    <property type="entry name" value="HTH_ARAC_FAMILY_2"/>
    <property type="match status" value="1"/>
</dbReference>
<evidence type="ECO:0000259" key="10">
    <source>
        <dbReference type="PROSITE" id="PS50110"/>
    </source>
</evidence>
<dbReference type="Proteomes" id="UP000261905">
    <property type="component" value="Unassembled WGS sequence"/>
</dbReference>
<feature type="modified residue" description="4-aspartylphosphate" evidence="8">
    <location>
        <position position="54"/>
    </location>
</feature>
<dbReference type="PANTHER" id="PTHR42713:SF3">
    <property type="entry name" value="TRANSCRIPTIONAL REGULATORY PROTEIN HPTR"/>
    <property type="match status" value="1"/>
</dbReference>
<dbReference type="OrthoDB" id="9788446at2"/>
<evidence type="ECO:0000313" key="12">
    <source>
        <dbReference type="Proteomes" id="UP000261905"/>
    </source>
</evidence>
<keyword evidence="3 8" id="KW-0597">Phosphoprotein</keyword>
<dbReference type="PROSITE" id="PS50110">
    <property type="entry name" value="RESPONSE_REGULATORY"/>
    <property type="match status" value="1"/>
</dbReference>
<reference evidence="11 12" key="1">
    <citation type="submission" date="2018-08" db="EMBL/GenBank/DDBJ databases">
        <title>Paenibacillus sp. M4BSY-1, whole genome shotgun sequence.</title>
        <authorList>
            <person name="Tuo L."/>
        </authorList>
    </citation>
    <scope>NUCLEOTIDE SEQUENCE [LARGE SCALE GENOMIC DNA]</scope>
    <source>
        <strain evidence="11 12">M4BSY-1</strain>
    </source>
</reference>
<evidence type="ECO:0000256" key="7">
    <source>
        <dbReference type="ARBA" id="ARBA00023163"/>
    </source>
</evidence>
<dbReference type="SMART" id="SM00342">
    <property type="entry name" value="HTH_ARAC"/>
    <property type="match status" value="1"/>
</dbReference>
<evidence type="ECO:0000313" key="11">
    <source>
        <dbReference type="EMBL" id="REK75689.1"/>
    </source>
</evidence>
<dbReference type="SMART" id="SM00448">
    <property type="entry name" value="REC"/>
    <property type="match status" value="1"/>
</dbReference>
<sequence>MKILIVDDEVVIRRGIIKLLEQSGGSMIEIDEARNGEEALMGIGLSKPDMILTDIQMPVMDGLQLIARVRERHPDMAIVVLSGYAEFQYVQQALRHQVSDYLLKPVTAEMLQEVISRVLLNDPSKWMASMDAASIRMMKDTVAMLVKSVMAENKTECDALIDAWGAHLQEGDYSLLEMKRIMGHLGLAFRAELLLVHKRSAGEDINPASRPASALEDLLRNWKDYMSEIISVVADSRAPRNKRVVEEAIALIGRQYGDASLNLTVIAEHGGLSTAYLSKIFREVMKKPITQYISEYRLEKARELLLREESAKINLIAEQCGFNDYPYFSKIFKKYYGVSPLEYKEKNSSQV</sequence>
<dbReference type="Gene3D" id="3.40.50.2300">
    <property type="match status" value="1"/>
</dbReference>
<dbReference type="Pfam" id="PF12833">
    <property type="entry name" value="HTH_18"/>
    <property type="match status" value="1"/>
</dbReference>
<evidence type="ECO:0000256" key="8">
    <source>
        <dbReference type="PROSITE-ProRule" id="PRU00169"/>
    </source>
</evidence>
<keyword evidence="12" id="KW-1185">Reference proteome</keyword>
<dbReference type="GO" id="GO:0003700">
    <property type="term" value="F:DNA-binding transcription factor activity"/>
    <property type="evidence" value="ECO:0007669"/>
    <property type="project" value="InterPro"/>
</dbReference>
<dbReference type="CDD" id="cd17536">
    <property type="entry name" value="REC_YesN-like"/>
    <property type="match status" value="1"/>
</dbReference>
<dbReference type="AlphaFoldDB" id="A0A371PJ61"/>